<feature type="domain" description="Phospholipase/carboxylesterase/thioesterase" evidence="2">
    <location>
        <begin position="12"/>
        <end position="206"/>
    </location>
</feature>
<dbReference type="RefSeq" id="WP_100496659.1">
    <property type="nucleotide sequence ID" value="NZ_PGLQ01000004.1"/>
</dbReference>
<dbReference type="PANTHER" id="PTHR10655">
    <property type="entry name" value="LYSOPHOSPHOLIPASE-RELATED"/>
    <property type="match status" value="1"/>
</dbReference>
<dbReference type="InterPro" id="IPR050565">
    <property type="entry name" value="LYPA1-2/EST-like"/>
</dbReference>
<dbReference type="GO" id="GO:0005737">
    <property type="term" value="C:cytoplasm"/>
    <property type="evidence" value="ECO:0007669"/>
    <property type="project" value="TreeGrafter"/>
</dbReference>
<accession>A0A2M9HPS0</accession>
<dbReference type="InterPro" id="IPR029058">
    <property type="entry name" value="AB_hydrolase_fold"/>
</dbReference>
<comment type="similarity">
    <text evidence="1">Belongs to the AB hydrolase superfamily. AB hydrolase 2 family.</text>
</comment>
<dbReference type="Gene3D" id="3.40.50.1820">
    <property type="entry name" value="alpha/beta hydrolase"/>
    <property type="match status" value="1"/>
</dbReference>
<gene>
    <name evidence="3" type="ORF">CUU80_07310</name>
</gene>
<evidence type="ECO:0000259" key="2">
    <source>
        <dbReference type="Pfam" id="PF02230"/>
    </source>
</evidence>
<evidence type="ECO:0000256" key="1">
    <source>
        <dbReference type="ARBA" id="ARBA00006499"/>
    </source>
</evidence>
<organism evidence="3 4">
    <name type="scientific">Bifidobacterium scaligerum</name>
    <dbReference type="NCBI Taxonomy" id="2052656"/>
    <lineage>
        <taxon>Bacteria</taxon>
        <taxon>Bacillati</taxon>
        <taxon>Actinomycetota</taxon>
        <taxon>Actinomycetes</taxon>
        <taxon>Bifidobacteriales</taxon>
        <taxon>Bifidobacteriaceae</taxon>
        <taxon>Bifidobacterium</taxon>
    </lineage>
</organism>
<evidence type="ECO:0000313" key="3">
    <source>
        <dbReference type="EMBL" id="PJM78771.1"/>
    </source>
</evidence>
<protein>
    <submittedName>
        <fullName evidence="3">Phospholipase</fullName>
    </submittedName>
</protein>
<dbReference type="SUPFAM" id="SSF53474">
    <property type="entry name" value="alpha/beta-Hydrolases"/>
    <property type="match status" value="1"/>
</dbReference>
<dbReference type="AlphaFoldDB" id="A0A2M9HPS0"/>
<reference evidence="3 4" key="1">
    <citation type="submission" date="2017-11" db="EMBL/GenBank/DDBJ databases">
        <title>Draft genome sequences of strains TRE 1, TRE D, TRE H and TRI 7, isolated from tamarins, belonging to four potential novel Bifidobacterium species.</title>
        <authorList>
            <person name="Mattarelli P."/>
            <person name="Modesto M."/>
            <person name="Bonetti A."/>
            <person name="Puglisi E."/>
            <person name="Morelli L."/>
        </authorList>
    </citation>
    <scope>NUCLEOTIDE SEQUENCE [LARGE SCALE GENOMIC DNA]</scope>
    <source>
        <strain evidence="4">TRED</strain>
    </source>
</reference>
<comment type="caution">
    <text evidence="3">The sequence shown here is derived from an EMBL/GenBank/DDBJ whole genome shotgun (WGS) entry which is preliminary data.</text>
</comment>
<dbReference type="EMBL" id="PGLQ01000004">
    <property type="protein sequence ID" value="PJM78771.1"/>
    <property type="molecule type" value="Genomic_DNA"/>
</dbReference>
<name>A0A2M9HPS0_9BIFI</name>
<dbReference type="OrthoDB" id="9780848at2"/>
<proteinExistence type="inferred from homology"/>
<dbReference type="Proteomes" id="UP000228755">
    <property type="component" value="Unassembled WGS sequence"/>
</dbReference>
<keyword evidence="4" id="KW-1185">Reference proteome</keyword>
<dbReference type="Pfam" id="PF02230">
    <property type="entry name" value="Abhydrolase_2"/>
    <property type="match status" value="1"/>
</dbReference>
<dbReference type="GO" id="GO:0008474">
    <property type="term" value="F:palmitoyl-(protein) hydrolase activity"/>
    <property type="evidence" value="ECO:0007669"/>
    <property type="project" value="TreeGrafter"/>
</dbReference>
<evidence type="ECO:0000313" key="4">
    <source>
        <dbReference type="Proteomes" id="UP000228755"/>
    </source>
</evidence>
<dbReference type="InterPro" id="IPR003140">
    <property type="entry name" value="PLipase/COase/thioEstase"/>
</dbReference>
<dbReference type="GO" id="GO:0052689">
    <property type="term" value="F:carboxylic ester hydrolase activity"/>
    <property type="evidence" value="ECO:0007669"/>
    <property type="project" value="TreeGrafter"/>
</dbReference>
<dbReference type="PANTHER" id="PTHR10655:SF67">
    <property type="entry name" value="PHOSPHOLIPASE_CARBOXYLESTERASE SUPERFAMILY (AFU_ORTHOLOGUE AFUA_5G09340)"/>
    <property type="match status" value="1"/>
</dbReference>
<sequence length="216" mass="23587">MKISKALTRMKGNSSSPVFVLLHGWGSNEYDLPDILNYCGAGSADYASLQAPIAYGMGYTWFGDWAHEGVPEGASLDEQAAVACQAIDAWVSENIPSERPVAVMGFSQGGLLAGHMLRMYPERYTAAISCSGWLAPGPVKTDELLSELKPAVFYGHGAADDIFPKADVEAMSAFWNEHGTLTERIYPGMAHSINMPELRDIQRFLESNGLVRPQIW</sequence>